<proteinExistence type="predicted"/>
<organism evidence="1 2">
    <name type="scientific">Cytobacillus oceanisediminis</name>
    <dbReference type="NCBI Taxonomy" id="665099"/>
    <lineage>
        <taxon>Bacteria</taxon>
        <taxon>Bacillati</taxon>
        <taxon>Bacillota</taxon>
        <taxon>Bacilli</taxon>
        <taxon>Bacillales</taxon>
        <taxon>Bacillaceae</taxon>
        <taxon>Cytobacillus</taxon>
    </lineage>
</organism>
<name>A0A2V2ZKP3_9BACI</name>
<dbReference type="EMBL" id="QGTW01000016">
    <property type="protein sequence ID" value="PWW20224.1"/>
    <property type="molecule type" value="Genomic_DNA"/>
</dbReference>
<evidence type="ECO:0000313" key="1">
    <source>
        <dbReference type="EMBL" id="PWW20224.1"/>
    </source>
</evidence>
<dbReference type="RefSeq" id="WP_110067119.1">
    <property type="nucleotide sequence ID" value="NZ_QGTW01000016.1"/>
</dbReference>
<comment type="caution">
    <text evidence="1">The sequence shown here is derived from an EMBL/GenBank/DDBJ whole genome shotgun (WGS) entry which is preliminary data.</text>
</comment>
<dbReference type="Proteomes" id="UP000247150">
    <property type="component" value="Unassembled WGS sequence"/>
</dbReference>
<accession>A0A2V2ZKP3</accession>
<evidence type="ECO:0000313" key="2">
    <source>
        <dbReference type="Proteomes" id="UP000247150"/>
    </source>
</evidence>
<reference evidence="1 2" key="1">
    <citation type="submission" date="2018-05" db="EMBL/GenBank/DDBJ databases">
        <title>Freshwater and sediment microbial communities from various areas in North America, analyzing microbe dynamics in response to fracking.</title>
        <authorList>
            <person name="Lamendella R."/>
        </authorList>
    </citation>
    <scope>NUCLEOTIDE SEQUENCE [LARGE SCALE GENOMIC DNA]</scope>
    <source>
        <strain evidence="1 2">15_TX</strain>
    </source>
</reference>
<dbReference type="AlphaFoldDB" id="A0A2V2ZKP3"/>
<sequence length="137" mass="15921">MDYRSQIRQNLIYIQTSLQNGTHKEQKAIIHLMMEDTLQAVKDTEFTYQYNYVRETDKSHQKVFINLANKSKTKLIASLEDLRCELTGRNGNSKQALALIKKMLETNLCKNEVKNKVRNWTNTTNITVKNGLIRTSV</sequence>
<gene>
    <name evidence="1" type="ORF">DFO73_11638</name>
</gene>
<protein>
    <submittedName>
        <fullName evidence="1">Uncharacterized protein</fullName>
    </submittedName>
</protein>